<dbReference type="EMBL" id="MCFJ01000003">
    <property type="protein sequence ID" value="ORY68787.1"/>
    <property type="molecule type" value="Genomic_DNA"/>
</dbReference>
<protein>
    <recommendedName>
        <fullName evidence="4">Small ribosomal subunit protein bS18m</fullName>
    </recommendedName>
</protein>
<keyword evidence="6" id="KW-1185">Reference proteome</keyword>
<dbReference type="GO" id="GO:0032543">
    <property type="term" value="P:mitochondrial translation"/>
    <property type="evidence" value="ECO:0007669"/>
    <property type="project" value="TreeGrafter"/>
</dbReference>
<dbReference type="InterPro" id="IPR036870">
    <property type="entry name" value="Ribosomal_bS18_sf"/>
</dbReference>
<dbReference type="Gene3D" id="4.10.640.10">
    <property type="entry name" value="Ribosomal protein S18"/>
    <property type="match status" value="1"/>
</dbReference>
<dbReference type="OrthoDB" id="21463at2759"/>
<evidence type="ECO:0000256" key="4">
    <source>
        <dbReference type="ARBA" id="ARBA00035264"/>
    </source>
</evidence>
<dbReference type="InParanoid" id="A0A1Y2EBJ4"/>
<dbReference type="GeneID" id="63779693"/>
<keyword evidence="2 5" id="KW-0689">Ribosomal protein</keyword>
<evidence type="ECO:0000256" key="3">
    <source>
        <dbReference type="ARBA" id="ARBA00023274"/>
    </source>
</evidence>
<gene>
    <name evidence="5" type="ORF">BCR38DRAFT_482272</name>
</gene>
<evidence type="ECO:0000313" key="6">
    <source>
        <dbReference type="Proteomes" id="UP000193689"/>
    </source>
</evidence>
<reference evidence="5 6" key="1">
    <citation type="submission" date="2016-07" db="EMBL/GenBank/DDBJ databases">
        <title>Pervasive Adenine N6-methylation of Active Genes in Fungi.</title>
        <authorList>
            <consortium name="DOE Joint Genome Institute"/>
            <person name="Mondo S.J."/>
            <person name="Dannebaum R.O."/>
            <person name="Kuo R.C."/>
            <person name="Labutti K."/>
            <person name="Haridas S."/>
            <person name="Kuo A."/>
            <person name="Salamov A."/>
            <person name="Ahrendt S.R."/>
            <person name="Lipzen A."/>
            <person name="Sullivan W."/>
            <person name="Andreopoulos W.B."/>
            <person name="Clum A."/>
            <person name="Lindquist E."/>
            <person name="Daum C."/>
            <person name="Ramamoorthy G.K."/>
            <person name="Gryganskyi A."/>
            <person name="Culley D."/>
            <person name="Magnuson J.K."/>
            <person name="James T.Y."/>
            <person name="O'Malley M.A."/>
            <person name="Stajich J.E."/>
            <person name="Spatafora J.W."/>
            <person name="Visel A."/>
            <person name="Grigoriev I.V."/>
        </authorList>
    </citation>
    <scope>NUCLEOTIDE SEQUENCE [LARGE SCALE GENOMIC DNA]</scope>
    <source>
        <strain evidence="5 6">CBS 129021</strain>
    </source>
</reference>
<name>A0A1Y2EBJ4_9PEZI</name>
<evidence type="ECO:0000256" key="2">
    <source>
        <dbReference type="ARBA" id="ARBA00022980"/>
    </source>
</evidence>
<dbReference type="PANTHER" id="PTHR13479:SF40">
    <property type="entry name" value="SMALL RIBOSOMAL SUBUNIT PROTEIN BS18M"/>
    <property type="match status" value="1"/>
</dbReference>
<dbReference type="SUPFAM" id="SSF46911">
    <property type="entry name" value="Ribosomal protein S18"/>
    <property type="match status" value="1"/>
</dbReference>
<dbReference type="GO" id="GO:0005763">
    <property type="term" value="C:mitochondrial small ribosomal subunit"/>
    <property type="evidence" value="ECO:0007669"/>
    <property type="project" value="TreeGrafter"/>
</dbReference>
<dbReference type="InterPro" id="IPR001648">
    <property type="entry name" value="Ribosomal_bS18"/>
</dbReference>
<dbReference type="STRING" id="1141098.A0A1Y2EBJ4"/>
<dbReference type="PANTHER" id="PTHR13479">
    <property type="entry name" value="30S RIBOSOMAL PROTEIN S18"/>
    <property type="match status" value="1"/>
</dbReference>
<dbReference type="Pfam" id="PF01084">
    <property type="entry name" value="Ribosomal_S18"/>
    <property type="match status" value="1"/>
</dbReference>
<evidence type="ECO:0000313" key="5">
    <source>
        <dbReference type="EMBL" id="ORY68787.1"/>
    </source>
</evidence>
<dbReference type="GO" id="GO:0003735">
    <property type="term" value="F:structural constituent of ribosome"/>
    <property type="evidence" value="ECO:0007669"/>
    <property type="project" value="InterPro"/>
</dbReference>
<organism evidence="5 6">
    <name type="scientific">Pseudomassariella vexata</name>
    <dbReference type="NCBI Taxonomy" id="1141098"/>
    <lineage>
        <taxon>Eukaryota</taxon>
        <taxon>Fungi</taxon>
        <taxon>Dikarya</taxon>
        <taxon>Ascomycota</taxon>
        <taxon>Pezizomycotina</taxon>
        <taxon>Sordariomycetes</taxon>
        <taxon>Xylariomycetidae</taxon>
        <taxon>Amphisphaeriales</taxon>
        <taxon>Pseudomassariaceae</taxon>
        <taxon>Pseudomassariella</taxon>
    </lineage>
</organism>
<sequence length="232" mass="26427">MPPRIPYFSALRQPVSWLKPQARQISKTAAPQAIRDVPSASSNLLGLEPSGDPNLSRTYPIGNATKGVSNIFTAYNNERYSRMQPPAGERPILDALQQKNISEDFMRQMPRRWREGDLYAPHDLSPQEASKWRRVTTAKTDLVDMLGLRPLDMYRNFSFISEYMTTHGKIMRSEQTGLRPVNQRKVAKAIRRSIGMGLHPSVHRHPEILAQLSSSRYQQNAPVGKRTNHLRV</sequence>
<comment type="caution">
    <text evidence="5">The sequence shown here is derived from an EMBL/GenBank/DDBJ whole genome shotgun (WGS) entry which is preliminary data.</text>
</comment>
<evidence type="ECO:0000256" key="1">
    <source>
        <dbReference type="ARBA" id="ARBA00005589"/>
    </source>
</evidence>
<dbReference type="FunFam" id="4.10.640.10:FF:000013">
    <property type="entry name" value="37S ribosomal protein S18"/>
    <property type="match status" value="1"/>
</dbReference>
<dbReference type="GO" id="GO:0070181">
    <property type="term" value="F:small ribosomal subunit rRNA binding"/>
    <property type="evidence" value="ECO:0007669"/>
    <property type="project" value="TreeGrafter"/>
</dbReference>
<proteinExistence type="inferred from homology"/>
<keyword evidence="3" id="KW-0687">Ribonucleoprotein</keyword>
<dbReference type="RefSeq" id="XP_040719074.1">
    <property type="nucleotide sequence ID" value="XM_040863481.1"/>
</dbReference>
<dbReference type="Proteomes" id="UP000193689">
    <property type="component" value="Unassembled WGS sequence"/>
</dbReference>
<comment type="similarity">
    <text evidence="1">Belongs to the bacterial ribosomal protein bS18 family.</text>
</comment>
<dbReference type="AlphaFoldDB" id="A0A1Y2EBJ4"/>
<accession>A0A1Y2EBJ4</accession>